<evidence type="ECO:0000313" key="1">
    <source>
        <dbReference type="EMBL" id="MPC57916.1"/>
    </source>
</evidence>
<gene>
    <name evidence="1" type="ORF">E2C01_051907</name>
</gene>
<dbReference type="Proteomes" id="UP000324222">
    <property type="component" value="Unassembled WGS sequence"/>
</dbReference>
<name>A0A5B7GK44_PORTR</name>
<sequence>MERWKVPLSRVNWCKINHEPSMVKVDSLWRNETFIAEVHEWLCYRMTHFKHFRNTFISPVMFVSR</sequence>
<evidence type="ECO:0000313" key="2">
    <source>
        <dbReference type="Proteomes" id="UP000324222"/>
    </source>
</evidence>
<reference evidence="1 2" key="1">
    <citation type="submission" date="2019-05" db="EMBL/GenBank/DDBJ databases">
        <title>Another draft genome of Portunus trituberculatus and its Hox gene families provides insights of decapod evolution.</title>
        <authorList>
            <person name="Jeong J.-H."/>
            <person name="Song I."/>
            <person name="Kim S."/>
            <person name="Choi T."/>
            <person name="Kim D."/>
            <person name="Ryu S."/>
            <person name="Kim W."/>
        </authorList>
    </citation>
    <scope>NUCLEOTIDE SEQUENCE [LARGE SCALE GENOMIC DNA]</scope>
    <source>
        <tissue evidence="1">Muscle</tissue>
    </source>
</reference>
<dbReference type="AlphaFoldDB" id="A0A5B7GK44"/>
<dbReference type="EMBL" id="VSRR010015181">
    <property type="protein sequence ID" value="MPC57916.1"/>
    <property type="molecule type" value="Genomic_DNA"/>
</dbReference>
<proteinExistence type="predicted"/>
<organism evidence="1 2">
    <name type="scientific">Portunus trituberculatus</name>
    <name type="common">Swimming crab</name>
    <name type="synonym">Neptunus trituberculatus</name>
    <dbReference type="NCBI Taxonomy" id="210409"/>
    <lineage>
        <taxon>Eukaryota</taxon>
        <taxon>Metazoa</taxon>
        <taxon>Ecdysozoa</taxon>
        <taxon>Arthropoda</taxon>
        <taxon>Crustacea</taxon>
        <taxon>Multicrustacea</taxon>
        <taxon>Malacostraca</taxon>
        <taxon>Eumalacostraca</taxon>
        <taxon>Eucarida</taxon>
        <taxon>Decapoda</taxon>
        <taxon>Pleocyemata</taxon>
        <taxon>Brachyura</taxon>
        <taxon>Eubrachyura</taxon>
        <taxon>Portunoidea</taxon>
        <taxon>Portunidae</taxon>
        <taxon>Portuninae</taxon>
        <taxon>Portunus</taxon>
    </lineage>
</organism>
<comment type="caution">
    <text evidence="1">The sequence shown here is derived from an EMBL/GenBank/DDBJ whole genome shotgun (WGS) entry which is preliminary data.</text>
</comment>
<protein>
    <submittedName>
        <fullName evidence="1">Uncharacterized protein</fullName>
    </submittedName>
</protein>
<keyword evidence="2" id="KW-1185">Reference proteome</keyword>
<accession>A0A5B7GK44</accession>